<dbReference type="OrthoDB" id="7976614at2"/>
<dbReference type="PANTHER" id="PTHR12203:SF35">
    <property type="entry name" value="PROTEIN O-GLUCOSYLTRANSFERASE 1"/>
    <property type="match status" value="1"/>
</dbReference>
<gene>
    <name evidence="3" type="ORF">CX676_17350</name>
</gene>
<dbReference type="RefSeq" id="WP_101753673.1">
    <property type="nucleotide sequence ID" value="NZ_CP025430.1"/>
</dbReference>
<reference evidence="3 4" key="1">
    <citation type="journal article" date="2013" name="Antonie Van Leeuwenhoek">
        <title>Paracoccus zhejiangensis sp. nov., isolated from activated sludge in wastewater-treatment system.</title>
        <authorList>
            <person name="Wu Z.G."/>
            <person name="Zhang D.F."/>
            <person name="Liu Y.L."/>
            <person name="Wang F."/>
            <person name="Jiang X."/>
            <person name="Li C."/>
            <person name="Li S.P."/>
            <person name="Hong Q."/>
            <person name="Li W.J."/>
        </authorList>
    </citation>
    <scope>NUCLEOTIDE SEQUENCE [LARGE SCALE GENOMIC DNA]</scope>
    <source>
        <strain evidence="3 4">J6</strain>
    </source>
</reference>
<protein>
    <recommendedName>
        <fullName evidence="2">Glycosyl transferase CAP10 domain-containing protein</fullName>
    </recommendedName>
</protein>
<evidence type="ECO:0000256" key="1">
    <source>
        <dbReference type="ARBA" id="ARBA00022679"/>
    </source>
</evidence>
<evidence type="ECO:0000313" key="3">
    <source>
        <dbReference type="EMBL" id="AUH65700.1"/>
    </source>
</evidence>
<dbReference type="GO" id="GO:0016740">
    <property type="term" value="F:transferase activity"/>
    <property type="evidence" value="ECO:0007669"/>
    <property type="project" value="UniProtKB-KW"/>
</dbReference>
<dbReference type="Proteomes" id="UP000234530">
    <property type="component" value="Chromosome"/>
</dbReference>
<name>A0A2H5F2C4_9RHOB</name>
<evidence type="ECO:0000313" key="4">
    <source>
        <dbReference type="Proteomes" id="UP000234530"/>
    </source>
</evidence>
<dbReference type="Pfam" id="PF05686">
    <property type="entry name" value="Glyco_transf_90"/>
    <property type="match status" value="1"/>
</dbReference>
<keyword evidence="1" id="KW-0808">Transferase</keyword>
<feature type="domain" description="Glycosyl transferase CAP10" evidence="2">
    <location>
        <begin position="474"/>
        <end position="553"/>
    </location>
</feature>
<sequence>MTPDGPQFLHISPDWCGEERLAQIFRRNGLSVLHNDGGALAETLMMARAKGQKPPRSLRDANLLTGLHRVNNPARPPLEAWRVLDYLVKSFPKAYFILTTRDLDGWILDRMTRDAGVIARCYAHHLDLPEEALTDCWRRDWQEHLAAVDALLGDDPRLIRVNMEQETPAAFCQRLTQILPQPFDQSPDYDSWQSEDRTPLDQRLATSMDRPHPGPEREDPELVEDLARFCLKGLGPGGVGIGDVSGIYVDWDGRDGVRDRKAAPLPFAIGKGAGDGTPIMMTARGHERKWARPEGVMNDVLRLGRADPLRIDMQDARRFNENSGGPPSLPILAYNRREGARNIALWPLPGQHEIAAPGQPCAESPDRIPFDEKEDRLVWRGHISGSAVPRDGLPRRPVHQLLDQLRAAGDEQPLQGEIFARLCDVPRLAFLRRWIDHPDVDIGMVLAWRFRDLACHPLLAPYARPRAGGSFFQRFRYQLTLAGYDHGSNFIGAINANSVLLKEEDGWEVYYSGRFTPWVHYIPVSLYCVDLEEKLAWARANPARCKEMSAAARTEVARLANPAARRQFLSRILDGLAALR</sequence>
<dbReference type="AlphaFoldDB" id="A0A2H5F2C4"/>
<keyword evidence="4" id="KW-1185">Reference proteome</keyword>
<dbReference type="KEGG" id="pzh:CX676_17350"/>
<accession>A0A2H5F2C4</accession>
<organism evidence="3 4">
    <name type="scientific">Paracoccus zhejiangensis</name>
    <dbReference type="NCBI Taxonomy" id="1077935"/>
    <lineage>
        <taxon>Bacteria</taxon>
        <taxon>Pseudomonadati</taxon>
        <taxon>Pseudomonadota</taxon>
        <taxon>Alphaproteobacteria</taxon>
        <taxon>Rhodobacterales</taxon>
        <taxon>Paracoccaceae</taxon>
        <taxon>Paracoccus</taxon>
    </lineage>
</organism>
<dbReference type="PANTHER" id="PTHR12203">
    <property type="entry name" value="KDEL LYS-ASP-GLU-LEU CONTAINING - RELATED"/>
    <property type="match status" value="1"/>
</dbReference>
<evidence type="ECO:0000259" key="2">
    <source>
        <dbReference type="Pfam" id="PF05686"/>
    </source>
</evidence>
<dbReference type="InterPro" id="IPR051091">
    <property type="entry name" value="O-Glucosyltr/Glycosyltrsf_90"/>
</dbReference>
<dbReference type="InterPro" id="IPR006598">
    <property type="entry name" value="CAP10"/>
</dbReference>
<proteinExistence type="predicted"/>
<dbReference type="EMBL" id="CP025430">
    <property type="protein sequence ID" value="AUH65700.1"/>
    <property type="molecule type" value="Genomic_DNA"/>
</dbReference>